<dbReference type="PANTHER" id="PTHR42886">
    <property type="entry name" value="RE40534P-RELATED"/>
    <property type="match status" value="1"/>
</dbReference>
<name>A0A5B8YNQ1_9FLAO</name>
<dbReference type="InterPro" id="IPR000073">
    <property type="entry name" value="AB_hydrolase_1"/>
</dbReference>
<reference evidence="2 3" key="1">
    <citation type="submission" date="2019-08" db="EMBL/GenBank/DDBJ databases">
        <title>Antarcticibacterium arcticum sp. nov., a bacterium isolated from marine sediment of the Canadian Beaufort Sea.</title>
        <authorList>
            <person name="Lee Y.M."/>
            <person name="Baek K."/>
            <person name="Lee D.-H."/>
            <person name="Shin S.C."/>
            <person name="Jin Y.K."/>
            <person name="Park Y."/>
        </authorList>
    </citation>
    <scope>NUCLEOTIDE SEQUENCE [LARGE SCALE GENOMIC DNA]</scope>
    <source>
        <strain evidence="2 3">PAMC 28998</strain>
    </source>
</reference>
<evidence type="ECO:0000313" key="2">
    <source>
        <dbReference type="EMBL" id="QED39121.1"/>
    </source>
</evidence>
<evidence type="ECO:0000259" key="1">
    <source>
        <dbReference type="Pfam" id="PF00561"/>
    </source>
</evidence>
<proteinExistence type="predicted"/>
<gene>
    <name evidence="2" type="ORF">FK178_11975</name>
</gene>
<feature type="domain" description="AB hydrolase-1" evidence="1">
    <location>
        <begin position="33"/>
        <end position="153"/>
    </location>
</feature>
<protein>
    <submittedName>
        <fullName evidence="2">Alpha/beta hydrolase</fullName>
    </submittedName>
</protein>
<organism evidence="2 3">
    <name type="scientific">Antarcticibacterium arcticum</name>
    <dbReference type="NCBI Taxonomy" id="2585771"/>
    <lineage>
        <taxon>Bacteria</taxon>
        <taxon>Pseudomonadati</taxon>
        <taxon>Bacteroidota</taxon>
        <taxon>Flavobacteriia</taxon>
        <taxon>Flavobacteriales</taxon>
        <taxon>Flavobacteriaceae</taxon>
        <taxon>Antarcticibacterium</taxon>
    </lineage>
</organism>
<keyword evidence="2" id="KW-0378">Hydrolase</keyword>
<dbReference type="SUPFAM" id="SSF53474">
    <property type="entry name" value="alpha/beta-Hydrolases"/>
    <property type="match status" value="1"/>
</dbReference>
<keyword evidence="3" id="KW-1185">Reference proteome</keyword>
<sequence length="300" mass="34635">MEIFKRKNIEVKGKHDKPILTDVIFRENNKLKPVVIFCHGYKGFKDWGAWEKMAEQFAGEDFFFVKFNFSHNGTTPQDPTNFMDIMAFGENNYSKELDDLQQLIDWLLHPDFEYGQHLDPSNINLIGHSRGGGIAAIKASEELRITKLITFSSVSDFGNRFPGEKEIDKWKEKGVSYITNARTGQQLPHHFQFYTNFKENEERLTISRAVKELKIPHLIVHGSNDTSVPISDSGELFEWSPFPDLLLVESADHVYGTCHPWEEDKLPIEFQYVLDHTLKFLKEDKEALLKKTASTDSSNF</sequence>
<dbReference type="Pfam" id="PF00561">
    <property type="entry name" value="Abhydrolase_1"/>
    <property type="match status" value="1"/>
</dbReference>
<dbReference type="Gene3D" id="3.40.50.1820">
    <property type="entry name" value="alpha/beta hydrolase"/>
    <property type="match status" value="1"/>
</dbReference>
<dbReference type="InterPro" id="IPR029058">
    <property type="entry name" value="AB_hydrolase_fold"/>
</dbReference>
<evidence type="ECO:0000313" key="3">
    <source>
        <dbReference type="Proteomes" id="UP000321954"/>
    </source>
</evidence>
<dbReference type="OrthoDB" id="9808543at2"/>
<dbReference type="Proteomes" id="UP000321954">
    <property type="component" value="Chromosome"/>
</dbReference>
<dbReference type="KEGG" id="anp:FK178_11975"/>
<dbReference type="PANTHER" id="PTHR42886:SF53">
    <property type="entry name" value="ALPHA_BETA-HYDROLASES SUPERFAMILY PROTEIN"/>
    <property type="match status" value="1"/>
</dbReference>
<dbReference type="EMBL" id="CP042476">
    <property type="protein sequence ID" value="QED39121.1"/>
    <property type="molecule type" value="Genomic_DNA"/>
</dbReference>
<dbReference type="AlphaFoldDB" id="A0A5B8YNQ1"/>
<accession>A0A5B8YNQ1</accession>
<dbReference type="GO" id="GO:0016787">
    <property type="term" value="F:hydrolase activity"/>
    <property type="evidence" value="ECO:0007669"/>
    <property type="project" value="UniProtKB-KW"/>
</dbReference>